<dbReference type="GO" id="GO:0016301">
    <property type="term" value="F:kinase activity"/>
    <property type="evidence" value="ECO:0007669"/>
    <property type="project" value="UniProtKB-KW"/>
</dbReference>
<dbReference type="PROSITE" id="PS50011">
    <property type="entry name" value="PROTEIN_KINASE_DOM"/>
    <property type="match status" value="1"/>
</dbReference>
<dbReference type="SUPFAM" id="SSF56112">
    <property type="entry name" value="Protein kinase-like (PK-like)"/>
    <property type="match status" value="1"/>
</dbReference>
<keyword evidence="9" id="KW-1185">Reference proteome</keyword>
<feature type="compositionally biased region" description="Low complexity" evidence="6">
    <location>
        <begin position="439"/>
        <end position="454"/>
    </location>
</feature>
<evidence type="ECO:0000256" key="4">
    <source>
        <dbReference type="ARBA" id="ARBA00022840"/>
    </source>
</evidence>
<feature type="domain" description="Protein kinase" evidence="7">
    <location>
        <begin position="44"/>
        <end position="323"/>
    </location>
</feature>
<keyword evidence="4 5" id="KW-0067">ATP-binding</keyword>
<dbReference type="InterPro" id="IPR011009">
    <property type="entry name" value="Kinase-like_dom_sf"/>
</dbReference>
<accession>A0ABU9CL95</accession>
<dbReference type="RefSeq" id="WP_341411199.1">
    <property type="nucleotide sequence ID" value="NZ_JBBUTH010000008.1"/>
</dbReference>
<dbReference type="Gene3D" id="1.10.510.10">
    <property type="entry name" value="Transferase(Phosphotransferase) domain 1"/>
    <property type="match status" value="1"/>
</dbReference>
<organism evidence="8 9">
    <name type="scientific">Pseudaquabacterium inlustre</name>
    <dbReference type="NCBI Taxonomy" id="2984192"/>
    <lineage>
        <taxon>Bacteria</taxon>
        <taxon>Pseudomonadati</taxon>
        <taxon>Pseudomonadota</taxon>
        <taxon>Betaproteobacteria</taxon>
        <taxon>Burkholderiales</taxon>
        <taxon>Sphaerotilaceae</taxon>
        <taxon>Pseudaquabacterium</taxon>
    </lineage>
</organism>
<dbReference type="PANTHER" id="PTHR43289">
    <property type="entry name" value="MITOGEN-ACTIVATED PROTEIN KINASE KINASE KINASE 20-RELATED"/>
    <property type="match status" value="1"/>
</dbReference>
<keyword evidence="1" id="KW-0808">Transferase</keyword>
<evidence type="ECO:0000313" key="9">
    <source>
        <dbReference type="Proteomes" id="UP001365405"/>
    </source>
</evidence>
<proteinExistence type="predicted"/>
<evidence type="ECO:0000256" key="2">
    <source>
        <dbReference type="ARBA" id="ARBA00022741"/>
    </source>
</evidence>
<feature type="compositionally biased region" description="Pro residues" evidence="6">
    <location>
        <begin position="1"/>
        <end position="11"/>
    </location>
</feature>
<evidence type="ECO:0000313" key="8">
    <source>
        <dbReference type="EMBL" id="MEK8051499.1"/>
    </source>
</evidence>
<evidence type="ECO:0000256" key="1">
    <source>
        <dbReference type="ARBA" id="ARBA00022679"/>
    </source>
</evidence>
<dbReference type="PROSITE" id="PS00107">
    <property type="entry name" value="PROTEIN_KINASE_ATP"/>
    <property type="match status" value="1"/>
</dbReference>
<dbReference type="EMBL" id="JBBUTH010000008">
    <property type="protein sequence ID" value="MEK8051499.1"/>
    <property type="molecule type" value="Genomic_DNA"/>
</dbReference>
<reference evidence="8 9" key="1">
    <citation type="submission" date="2024-04" db="EMBL/GenBank/DDBJ databases">
        <title>Novel species of the genus Ideonella isolated from streams.</title>
        <authorList>
            <person name="Lu H."/>
        </authorList>
    </citation>
    <scope>NUCLEOTIDE SEQUENCE [LARGE SCALE GENOMIC DNA]</scope>
    <source>
        <strain evidence="8 9">DXS22W</strain>
    </source>
</reference>
<feature type="binding site" evidence="5">
    <location>
        <position position="73"/>
    </location>
    <ligand>
        <name>ATP</name>
        <dbReference type="ChEBI" id="CHEBI:30616"/>
    </ligand>
</feature>
<name>A0ABU9CL95_9BURK</name>
<comment type="caution">
    <text evidence="8">The sequence shown here is derived from an EMBL/GenBank/DDBJ whole genome shotgun (WGS) entry which is preliminary data.</text>
</comment>
<evidence type="ECO:0000256" key="3">
    <source>
        <dbReference type="ARBA" id="ARBA00022777"/>
    </source>
</evidence>
<keyword evidence="3 8" id="KW-0418">Kinase</keyword>
<dbReference type="PANTHER" id="PTHR43289:SF34">
    <property type="entry name" value="SERINE_THREONINE-PROTEIN KINASE YBDM-RELATED"/>
    <property type="match status" value="1"/>
</dbReference>
<dbReference type="InterPro" id="IPR000719">
    <property type="entry name" value="Prot_kinase_dom"/>
</dbReference>
<evidence type="ECO:0000256" key="6">
    <source>
        <dbReference type="SAM" id="MobiDB-lite"/>
    </source>
</evidence>
<dbReference type="InterPro" id="IPR020635">
    <property type="entry name" value="Tyr_kinase_cat_dom"/>
</dbReference>
<evidence type="ECO:0000259" key="7">
    <source>
        <dbReference type="PROSITE" id="PS50011"/>
    </source>
</evidence>
<keyword evidence="2 5" id="KW-0547">Nucleotide-binding</keyword>
<evidence type="ECO:0000256" key="5">
    <source>
        <dbReference type="PROSITE-ProRule" id="PRU10141"/>
    </source>
</evidence>
<dbReference type="InterPro" id="IPR017441">
    <property type="entry name" value="Protein_kinase_ATP_BS"/>
</dbReference>
<feature type="region of interest" description="Disordered" evidence="6">
    <location>
        <begin position="1"/>
        <end position="29"/>
    </location>
</feature>
<sequence length="641" mass="66062">MSTTPPDPARPVAPTQVDPFNGRPPGAGGSAGNALPVGTYLGEFELLGVVGEGGFGIVYRAWDHSLKRQVAVKEYMPSAIAVRLGDGAQVQVKSERHAETFDAGLQSFVKEAQMLAQFDHPALVKVYRFWEANGSAYMVMPFYEGTTLRDALRARSERPDEATILGWIGPVADALSVIHAEQWYHRDIAPDNIMLLAGTGRPLLLDFGAARRVIGDMTQALTVILKPGYAPVEQYAEVPGMKQGPWTDVYALAAVAHFAVRGRTPPPSVGRLLNDSYEPLAQAATGLAGRYSARFLAAIDHALAVRPDQRTPDIASFKRELGLGEAPVAPVAAAATALPPLHAGRVDAAPARAPAGPAPAAPAPAAVPAVPAALPPTVVMDSAPPAAGPVAGGAAAAAAPAPSSAGGRGALLGAVAVVALLAAGGAWWAWRPAAAPQPAAAAAPPAPAPVASAPAGGGAVPGGAPAAAGFDVAAEFARVMQAQTPGYGLDVAMDKSRLRIDRDKLVFTLRSLQEGYVYVFYNGADGQLQQLYPNGLTPPPRIAKGGTLKLPQGRLDFNVAGPAGVSRLLVMVSRWPRDHGEYGPKEDNGFRSFPTGADAAAKLAAHRGPLPLLAGQAQCPPGGATCEDAFGAAMTTFEVTP</sequence>
<dbReference type="Pfam" id="PF00069">
    <property type="entry name" value="Pkinase"/>
    <property type="match status" value="1"/>
</dbReference>
<feature type="region of interest" description="Disordered" evidence="6">
    <location>
        <begin position="439"/>
        <end position="458"/>
    </location>
</feature>
<dbReference type="Pfam" id="PF14326">
    <property type="entry name" value="DUF4384"/>
    <property type="match status" value="1"/>
</dbReference>
<dbReference type="Proteomes" id="UP001365405">
    <property type="component" value="Unassembled WGS sequence"/>
</dbReference>
<dbReference type="SMART" id="SM00219">
    <property type="entry name" value="TyrKc"/>
    <property type="match status" value="1"/>
</dbReference>
<dbReference type="InterPro" id="IPR025493">
    <property type="entry name" value="DUF4384"/>
</dbReference>
<protein>
    <submittedName>
        <fullName evidence="8">Serine/threonine-protein kinase</fullName>
    </submittedName>
</protein>
<gene>
    <name evidence="8" type="ORF">AACH10_14710</name>
</gene>
<dbReference type="CDD" id="cd14014">
    <property type="entry name" value="STKc_PknB_like"/>
    <property type="match status" value="1"/>
</dbReference>